<dbReference type="PROSITE" id="PS52001">
    <property type="entry name" value="AD"/>
    <property type="match status" value="1"/>
</dbReference>
<dbReference type="AlphaFoldDB" id="V3Z517"/>
<keyword evidence="3" id="KW-1185">Reference proteome</keyword>
<dbReference type="PANTHER" id="PTHR14710">
    <property type="entry name" value="GEM-ASSOCIATED PROTEIN 6"/>
    <property type="match status" value="1"/>
</dbReference>
<evidence type="ECO:0000313" key="2">
    <source>
        <dbReference type="EMBL" id="ESO85798.1"/>
    </source>
</evidence>
<dbReference type="KEGG" id="lgi:LOTGIDRAFT_221243"/>
<dbReference type="OrthoDB" id="77463at2759"/>
<protein>
    <recommendedName>
        <fullName evidence="1">AD domain-containing protein</fullName>
    </recommendedName>
</protein>
<dbReference type="InterPro" id="IPR009422">
    <property type="entry name" value="Gemin6"/>
</dbReference>
<dbReference type="GO" id="GO:0032797">
    <property type="term" value="C:SMN complex"/>
    <property type="evidence" value="ECO:0007669"/>
    <property type="project" value="TreeGrafter"/>
</dbReference>
<sequence length="170" mass="19642">MEESDQHPIFKTDPEEWMQLLYKQVSIITDNDVEHTGWVYTVDPVSQSYVLVQFTDEKIGLEIIPGHAVSKLTVLNNDSELHRDKLNSLFRPQRTHDIPSEEIKKRQLILKSWFEKNRLPVVVAGDELSISDALTIHPPYTPEDCVSSNEIILGRIQGLIKNMPKDHDEW</sequence>
<dbReference type="CDD" id="cd11676">
    <property type="entry name" value="Gemin6"/>
    <property type="match status" value="1"/>
</dbReference>
<dbReference type="InterPro" id="IPR046856">
    <property type="entry name" value="Gemin6_C"/>
</dbReference>
<evidence type="ECO:0000259" key="1">
    <source>
        <dbReference type="PROSITE" id="PS52001"/>
    </source>
</evidence>
<dbReference type="Gene3D" id="2.30.30.100">
    <property type="match status" value="1"/>
</dbReference>
<dbReference type="CTD" id="20246983"/>
<dbReference type="RefSeq" id="XP_009063529.1">
    <property type="nucleotide sequence ID" value="XM_009065281.1"/>
</dbReference>
<proteinExistence type="predicted"/>
<dbReference type="GO" id="GO:0000387">
    <property type="term" value="P:spliceosomal snRNP assembly"/>
    <property type="evidence" value="ECO:0007669"/>
    <property type="project" value="TreeGrafter"/>
</dbReference>
<dbReference type="Pfam" id="PF06372">
    <property type="entry name" value="Gemin6"/>
    <property type="match status" value="1"/>
</dbReference>
<dbReference type="GO" id="GO:0000245">
    <property type="term" value="P:spliceosomal complex assembly"/>
    <property type="evidence" value="ECO:0007669"/>
    <property type="project" value="InterPro"/>
</dbReference>
<gene>
    <name evidence="2" type="ORF">LOTGIDRAFT_221243</name>
</gene>
<reference evidence="2 3" key="1">
    <citation type="journal article" date="2013" name="Nature">
        <title>Insights into bilaterian evolution from three spiralian genomes.</title>
        <authorList>
            <person name="Simakov O."/>
            <person name="Marletaz F."/>
            <person name="Cho S.J."/>
            <person name="Edsinger-Gonzales E."/>
            <person name="Havlak P."/>
            <person name="Hellsten U."/>
            <person name="Kuo D.H."/>
            <person name="Larsson T."/>
            <person name="Lv J."/>
            <person name="Arendt D."/>
            <person name="Savage R."/>
            <person name="Osoegawa K."/>
            <person name="de Jong P."/>
            <person name="Grimwood J."/>
            <person name="Chapman J.A."/>
            <person name="Shapiro H."/>
            <person name="Aerts A."/>
            <person name="Otillar R.P."/>
            <person name="Terry A.Y."/>
            <person name="Boore J.L."/>
            <person name="Grigoriev I.V."/>
            <person name="Lindberg D.R."/>
            <person name="Seaver E.C."/>
            <person name="Weisblat D.A."/>
            <person name="Putnam N.H."/>
            <person name="Rokhsar D.S."/>
        </authorList>
    </citation>
    <scope>NUCLEOTIDE SEQUENCE [LARGE SCALE GENOMIC DNA]</scope>
</reference>
<dbReference type="GO" id="GO:0005634">
    <property type="term" value="C:nucleus"/>
    <property type="evidence" value="ECO:0007669"/>
    <property type="project" value="InterPro"/>
</dbReference>
<evidence type="ECO:0000313" key="3">
    <source>
        <dbReference type="Proteomes" id="UP000030746"/>
    </source>
</evidence>
<name>V3Z517_LOTGI</name>
<dbReference type="InterPro" id="IPR047574">
    <property type="entry name" value="AD"/>
</dbReference>
<dbReference type="OMA" id="LEWEDYV"/>
<dbReference type="EMBL" id="KB203251">
    <property type="protein sequence ID" value="ESO85798.1"/>
    <property type="molecule type" value="Genomic_DNA"/>
</dbReference>
<dbReference type="GeneID" id="20246983"/>
<dbReference type="Pfam" id="PF20417">
    <property type="entry name" value="Gemin6_C"/>
    <property type="match status" value="1"/>
</dbReference>
<dbReference type="PANTHER" id="PTHR14710:SF2">
    <property type="entry name" value="GEM-ASSOCIATED PROTEIN 6"/>
    <property type="match status" value="1"/>
</dbReference>
<dbReference type="HOGENOM" id="CLU_127294_0_0_1"/>
<dbReference type="Proteomes" id="UP000030746">
    <property type="component" value="Unassembled WGS sequence"/>
</dbReference>
<accession>V3Z517</accession>
<dbReference type="InterPro" id="IPR046857">
    <property type="entry name" value="Gemin6_Sm-like_dom"/>
</dbReference>
<organism evidence="2 3">
    <name type="scientific">Lottia gigantea</name>
    <name type="common">Giant owl limpet</name>
    <dbReference type="NCBI Taxonomy" id="225164"/>
    <lineage>
        <taxon>Eukaryota</taxon>
        <taxon>Metazoa</taxon>
        <taxon>Spiralia</taxon>
        <taxon>Lophotrochozoa</taxon>
        <taxon>Mollusca</taxon>
        <taxon>Gastropoda</taxon>
        <taxon>Patellogastropoda</taxon>
        <taxon>Lottioidea</taxon>
        <taxon>Lottiidae</taxon>
        <taxon>Lottia</taxon>
    </lineage>
</organism>
<feature type="domain" description="AD" evidence="1">
    <location>
        <begin position="73"/>
        <end position="168"/>
    </location>
</feature>